<evidence type="ECO:0000256" key="2">
    <source>
        <dbReference type="ARBA" id="ARBA00012438"/>
    </source>
</evidence>
<dbReference type="RefSeq" id="WP_256712118.1">
    <property type="nucleotide sequence ID" value="NZ_FMID01000017.1"/>
</dbReference>
<dbReference type="InterPro" id="IPR029016">
    <property type="entry name" value="GAF-like_dom_sf"/>
</dbReference>
<evidence type="ECO:0000259" key="8">
    <source>
        <dbReference type="PROSITE" id="PS50113"/>
    </source>
</evidence>
<dbReference type="SUPFAM" id="SSF55874">
    <property type="entry name" value="ATPase domain of HSP90 chaperone/DNA topoisomerase II/histidine kinase"/>
    <property type="match status" value="1"/>
</dbReference>
<dbReference type="SMART" id="SM00086">
    <property type="entry name" value="PAC"/>
    <property type="match status" value="6"/>
</dbReference>
<dbReference type="Gene3D" id="3.30.450.40">
    <property type="match status" value="1"/>
</dbReference>
<dbReference type="PANTHER" id="PTHR43304">
    <property type="entry name" value="PHYTOCHROME-LIKE PROTEIN CPH1"/>
    <property type="match status" value="1"/>
</dbReference>
<dbReference type="CDD" id="cd00130">
    <property type="entry name" value="PAS"/>
    <property type="match status" value="7"/>
</dbReference>
<evidence type="ECO:0000256" key="4">
    <source>
        <dbReference type="ARBA" id="ARBA00022679"/>
    </source>
</evidence>
<evidence type="ECO:0000256" key="1">
    <source>
        <dbReference type="ARBA" id="ARBA00000085"/>
    </source>
</evidence>
<dbReference type="Pfam" id="PF02518">
    <property type="entry name" value="HATPase_c"/>
    <property type="match status" value="1"/>
</dbReference>
<feature type="domain" description="PAC" evidence="8">
    <location>
        <begin position="316"/>
        <end position="369"/>
    </location>
</feature>
<evidence type="ECO:0000313" key="10">
    <source>
        <dbReference type="Proteomes" id="UP000184671"/>
    </source>
</evidence>
<accession>A0A1M4MIJ6</accession>
<dbReference type="InterPro" id="IPR013656">
    <property type="entry name" value="PAS_4"/>
</dbReference>
<dbReference type="SUPFAM" id="SSF55781">
    <property type="entry name" value="GAF domain-like"/>
    <property type="match status" value="1"/>
</dbReference>
<dbReference type="InterPro" id="IPR035965">
    <property type="entry name" value="PAS-like_dom_sf"/>
</dbReference>
<keyword evidence="4 9" id="KW-0808">Transferase</keyword>
<dbReference type="InterPro" id="IPR004358">
    <property type="entry name" value="Sig_transdc_His_kin-like_C"/>
</dbReference>
<dbReference type="InterPro" id="IPR000014">
    <property type="entry name" value="PAS"/>
</dbReference>
<feature type="domain" description="PAS" evidence="7">
    <location>
        <begin position="742"/>
        <end position="780"/>
    </location>
</feature>
<dbReference type="InterPro" id="IPR000700">
    <property type="entry name" value="PAS-assoc_C"/>
</dbReference>
<dbReference type="CDD" id="cd00075">
    <property type="entry name" value="HATPase"/>
    <property type="match status" value="1"/>
</dbReference>
<reference evidence="9 10" key="1">
    <citation type="submission" date="2016-08" db="EMBL/GenBank/DDBJ databases">
        <authorList>
            <person name="Seilhamer J.J."/>
        </authorList>
    </citation>
    <scope>NUCLEOTIDE SEQUENCE [LARGE SCALE GENOMIC DNA]</scope>
    <source>
        <strain evidence="9">L21-II-0</strain>
    </source>
</reference>
<evidence type="ECO:0000259" key="7">
    <source>
        <dbReference type="PROSITE" id="PS50112"/>
    </source>
</evidence>
<dbReference type="NCBIfam" id="TIGR00229">
    <property type="entry name" value="sensory_box"/>
    <property type="match status" value="7"/>
</dbReference>
<dbReference type="EC" id="2.7.13.3" evidence="2"/>
<dbReference type="Proteomes" id="UP000184671">
    <property type="component" value="Unassembled WGS sequence"/>
</dbReference>
<evidence type="ECO:0000256" key="3">
    <source>
        <dbReference type="ARBA" id="ARBA00022553"/>
    </source>
</evidence>
<protein>
    <recommendedName>
        <fullName evidence="2">histidine kinase</fullName>
        <ecNumber evidence="2">2.7.13.3</ecNumber>
    </recommendedName>
</protein>
<dbReference type="SMART" id="SM00091">
    <property type="entry name" value="PAS"/>
    <property type="match status" value="8"/>
</dbReference>
<evidence type="ECO:0000256" key="5">
    <source>
        <dbReference type="ARBA" id="ARBA00022777"/>
    </source>
</evidence>
<dbReference type="SMART" id="SM00065">
    <property type="entry name" value="GAF"/>
    <property type="match status" value="1"/>
</dbReference>
<feature type="domain" description="PAS" evidence="7">
    <location>
        <begin position="612"/>
        <end position="681"/>
    </location>
</feature>
<dbReference type="Pfam" id="PF08448">
    <property type="entry name" value="PAS_4"/>
    <property type="match status" value="2"/>
</dbReference>
<feature type="domain" description="PAC" evidence="8">
    <location>
        <begin position="805"/>
        <end position="857"/>
    </location>
</feature>
<dbReference type="InterPro" id="IPR001610">
    <property type="entry name" value="PAC"/>
</dbReference>
<dbReference type="Pfam" id="PF13426">
    <property type="entry name" value="PAS_9"/>
    <property type="match status" value="4"/>
</dbReference>
<dbReference type="InterPro" id="IPR003018">
    <property type="entry name" value="GAF"/>
</dbReference>
<gene>
    <name evidence="9" type="primary">cph1_1</name>
    <name evidence="9" type="ORF">L21_0570</name>
</gene>
<dbReference type="PROSITE" id="PS50113">
    <property type="entry name" value="PAC"/>
    <property type="match status" value="6"/>
</dbReference>
<feature type="domain" description="PAC" evidence="8">
    <location>
        <begin position="682"/>
        <end position="738"/>
    </location>
</feature>
<sequence length="1356" mass="149095">MTPAEPPERLHGAQPDYRILEGMEDAVLVLDEDARIIWANAASRRVLGVHEGETGQAGAVIELADKALAAPGNGTLEFKCRLKSPGGEEQGYRCSGWRTPSGRGWVLRLREAPGTGDYEAIVEYTGTATILIEENGTISVANTEFERLSGYSRAEIVGLKRLTDFVASNDERRRLKEYHALRRNDPATAPKNYAISFIDRSGNTHTVEATIGLIPGTARSVMSLLDVTERNRAEQALRVSEERLNLALSAADDGLVDWDVGTGTIFYSPRCFTMLGYEPGAFVPTIPAILALVHPDDRDSVEAALTGMTAGVRDRCEMEFRMKSASGEWIYVLDRLQVVERDARGKPLRIVGAHSDITTRKEAERELLIGKVSLESSFAAIAIADLDGYITHVNPALLALGGLTEPGEVLGRHLTEFWVDPARVERVLATFAERGRCNGKLVGRKADGTEFTAHITATLLRDDSGNPICIMATAVDISKEMRMAQALRESEERYRTLTEFAPDGIFLVGTDGEVLFVNSAGSRLVDADPESLRGKNIRELFPPDLVDGWLPALRAVAESPGKIFTAEGQIPGDDGGIWLEARLIPMVESDGTARSLLGIGRDITERKRTEEQLRFQAQVLSQVEDAVIAADTDERITYMNRAAERLYGVPSDEALGRSTSELFTTEWLRPDDEEGAKNLLRSSGTWRGVVGHRKKNGEVISVDETLSTLNDDSGRVTGTLYSLRDVTGQRRAELELRIKDMAIASALEGISLSDHDGKIIYANRASLAIHGWEKEEIVGQHVSVLWGAPGEMNQIREELVRNGTWSGEVKSRRKDGSTFPMQLSLTVVTDEAGRQICTMGSGIDITKRKQAEQELRIRDMAIASSLSAFTVADLDGRLIYVNRAFLSMWGYDSPTEVIGKRVTELWQNEEEARSAFEKVVRTGRHIGERIGRRRDETTFYAMFSGSLVRDGDGVPLCITASLTDITSQKQAEANIQAHNRELSVLNRIIGVSTSATDLEEALERVLAAVLSLLDLSGGGIYLIEPGRERARLVCVQGLPEGFPPQPCIPDITARPYAEVLVAGKPLFFDDHPDLRYPGEEEGTLHQSASIPITAHGRVIGALNVVSGEGKRFIAADRSILTAIGREIGTSVERTLLIRQLEVAEREANLYLDILSHDIRNAENVSGLYADLLVDMLEGEGRDYAQRLQSSIRKSVEILRNVSTIRRIHKESAVLAPVDLDRVIRNEIRIFPGSRIRYGGTSLAVMADALLPEVLTNLIGNSIKFGGPEVEVTIRVEENDGEVVVVVEDTGPGIHDRMKDAIFMRFGQSRSRKSGQGLGLYITRMLITRYGGRVWVDDRVPGRPECGAAFRFTLKKA</sequence>
<feature type="domain" description="PAS" evidence="7">
    <location>
        <begin position="114"/>
        <end position="185"/>
    </location>
</feature>
<organism evidence="9 10">
    <name type="scientific">Methanoculleus chikugoensis</name>
    <dbReference type="NCBI Taxonomy" id="118126"/>
    <lineage>
        <taxon>Archaea</taxon>
        <taxon>Methanobacteriati</taxon>
        <taxon>Methanobacteriota</taxon>
        <taxon>Stenosarchaea group</taxon>
        <taxon>Methanomicrobia</taxon>
        <taxon>Methanomicrobiales</taxon>
        <taxon>Methanomicrobiaceae</taxon>
        <taxon>Methanoculleus</taxon>
    </lineage>
</organism>
<feature type="domain" description="PAS" evidence="7">
    <location>
        <begin position="240"/>
        <end position="305"/>
    </location>
</feature>
<dbReference type="PROSITE" id="PS50112">
    <property type="entry name" value="PAS"/>
    <property type="match status" value="6"/>
</dbReference>
<keyword evidence="5" id="KW-0418">Kinase</keyword>
<dbReference type="GO" id="GO:0004673">
    <property type="term" value="F:protein histidine kinase activity"/>
    <property type="evidence" value="ECO:0007669"/>
    <property type="project" value="UniProtKB-EC"/>
</dbReference>
<feature type="domain" description="Histidine kinase" evidence="6">
    <location>
        <begin position="1153"/>
        <end position="1356"/>
    </location>
</feature>
<dbReference type="PROSITE" id="PS50109">
    <property type="entry name" value="HIS_KIN"/>
    <property type="match status" value="1"/>
</dbReference>
<dbReference type="STRING" id="118126.L21_0570"/>
<feature type="domain" description="PAS" evidence="7">
    <location>
        <begin position="18"/>
        <end position="53"/>
    </location>
</feature>
<dbReference type="Gene3D" id="3.30.565.10">
    <property type="entry name" value="Histidine kinase-like ATPase, C-terminal domain"/>
    <property type="match status" value="1"/>
</dbReference>
<dbReference type="InterPro" id="IPR013655">
    <property type="entry name" value="PAS_fold_3"/>
</dbReference>
<dbReference type="Pfam" id="PF08447">
    <property type="entry name" value="PAS_3"/>
    <property type="match status" value="1"/>
</dbReference>
<dbReference type="Gene3D" id="3.30.450.20">
    <property type="entry name" value="PAS domain"/>
    <property type="match status" value="8"/>
</dbReference>
<dbReference type="Pfam" id="PF13185">
    <property type="entry name" value="GAF_2"/>
    <property type="match status" value="1"/>
</dbReference>
<feature type="domain" description="PAC" evidence="8">
    <location>
        <begin position="557"/>
        <end position="615"/>
    </location>
</feature>
<feature type="domain" description="PAC" evidence="8">
    <location>
        <begin position="924"/>
        <end position="977"/>
    </location>
</feature>
<dbReference type="InterPro" id="IPR052162">
    <property type="entry name" value="Sensor_kinase/Photoreceptor"/>
</dbReference>
<comment type="catalytic activity">
    <reaction evidence="1">
        <text>ATP + protein L-histidine = ADP + protein N-phospho-L-histidine.</text>
        <dbReference type="EC" id="2.7.13.3"/>
    </reaction>
</comment>
<proteinExistence type="predicted"/>
<dbReference type="SMART" id="SM00387">
    <property type="entry name" value="HATPase_c"/>
    <property type="match status" value="1"/>
</dbReference>
<dbReference type="InterPro" id="IPR036890">
    <property type="entry name" value="HATPase_C_sf"/>
</dbReference>
<dbReference type="PANTHER" id="PTHR43304:SF1">
    <property type="entry name" value="PAC DOMAIN-CONTAINING PROTEIN"/>
    <property type="match status" value="1"/>
</dbReference>
<dbReference type="InterPro" id="IPR005467">
    <property type="entry name" value="His_kinase_dom"/>
</dbReference>
<feature type="domain" description="PAC" evidence="8">
    <location>
        <begin position="435"/>
        <end position="489"/>
    </location>
</feature>
<dbReference type="EMBL" id="FMID01000017">
    <property type="protein sequence ID" value="SCL74687.1"/>
    <property type="molecule type" value="Genomic_DNA"/>
</dbReference>
<name>A0A1M4MIJ6_9EURY</name>
<keyword evidence="3" id="KW-0597">Phosphoprotein</keyword>
<evidence type="ECO:0000313" key="9">
    <source>
        <dbReference type="EMBL" id="SCL74687.1"/>
    </source>
</evidence>
<feature type="domain" description="PAS" evidence="7">
    <location>
        <begin position="490"/>
        <end position="544"/>
    </location>
</feature>
<dbReference type="InterPro" id="IPR003594">
    <property type="entry name" value="HATPase_dom"/>
</dbReference>
<dbReference type="PRINTS" id="PR00344">
    <property type="entry name" value="BCTRLSENSOR"/>
</dbReference>
<evidence type="ECO:0000259" key="6">
    <source>
        <dbReference type="PROSITE" id="PS50109"/>
    </source>
</evidence>
<dbReference type="SUPFAM" id="SSF55785">
    <property type="entry name" value="PYP-like sensor domain (PAS domain)"/>
    <property type="match status" value="7"/>
</dbReference>
<dbReference type="Pfam" id="PF13188">
    <property type="entry name" value="PAS_8"/>
    <property type="match status" value="1"/>
</dbReference>